<dbReference type="Pfam" id="PF00589">
    <property type="entry name" value="Phage_integrase"/>
    <property type="match status" value="1"/>
</dbReference>
<dbReference type="InterPro" id="IPR013762">
    <property type="entry name" value="Integrase-like_cat_sf"/>
</dbReference>
<evidence type="ECO:0000256" key="5">
    <source>
        <dbReference type="ARBA" id="ARBA00022908"/>
    </source>
</evidence>
<feature type="active site" evidence="9">
    <location>
        <position position="146"/>
    </location>
</feature>
<dbReference type="RefSeq" id="WP_089373347.1">
    <property type="nucleotide sequence ID" value="NZ_BMEP01000009.1"/>
</dbReference>
<accession>A0A239CMR1</accession>
<dbReference type="PANTHER" id="PTHR30349:SF77">
    <property type="entry name" value="TYROSINE RECOMBINASE XERC"/>
    <property type="match status" value="1"/>
</dbReference>
<dbReference type="EMBL" id="FZNY01000008">
    <property type="protein sequence ID" value="SNS20633.1"/>
    <property type="molecule type" value="Genomic_DNA"/>
</dbReference>
<dbReference type="SUPFAM" id="SSF56349">
    <property type="entry name" value="DNA breaking-rejoining enzymes"/>
    <property type="match status" value="1"/>
</dbReference>
<dbReference type="PROSITE" id="PS51898">
    <property type="entry name" value="TYR_RECOMBINASE"/>
    <property type="match status" value="1"/>
</dbReference>
<feature type="active site" evidence="9">
    <location>
        <position position="243"/>
    </location>
</feature>
<dbReference type="Pfam" id="PF02899">
    <property type="entry name" value="Phage_int_SAM_1"/>
    <property type="match status" value="1"/>
</dbReference>
<evidence type="ECO:0000256" key="3">
    <source>
        <dbReference type="ARBA" id="ARBA00022618"/>
    </source>
</evidence>
<dbReference type="Proteomes" id="UP000198379">
    <property type="component" value="Unassembled WGS sequence"/>
</dbReference>
<evidence type="ECO:0000259" key="10">
    <source>
        <dbReference type="PROSITE" id="PS51898"/>
    </source>
</evidence>
<dbReference type="PROSITE" id="PS51900">
    <property type="entry name" value="CB"/>
    <property type="match status" value="1"/>
</dbReference>
<feature type="active site" evidence="9">
    <location>
        <position position="266"/>
    </location>
</feature>
<dbReference type="Gene3D" id="1.10.150.130">
    <property type="match status" value="1"/>
</dbReference>
<evidence type="ECO:0000256" key="2">
    <source>
        <dbReference type="ARBA" id="ARBA00022490"/>
    </source>
</evidence>
<dbReference type="GO" id="GO:0007059">
    <property type="term" value="P:chromosome segregation"/>
    <property type="evidence" value="ECO:0007669"/>
    <property type="project" value="UniProtKB-UniRule"/>
</dbReference>
<dbReference type="GO" id="GO:0051301">
    <property type="term" value="P:cell division"/>
    <property type="evidence" value="ECO:0007669"/>
    <property type="project" value="UniProtKB-KW"/>
</dbReference>
<dbReference type="OrthoDB" id="9801717at2"/>
<keyword evidence="8 9" id="KW-0131">Cell cycle</keyword>
<sequence>MYLDAFIDYLTLEKKYSKHTILAYQKDIEVFIAFAKANYDQTELQTIHYNQIRSWIVSLVDEGVSNRSVNRKVSSLKSFYKFLVKIEVLKVSPLVKHKALKTSKKLQIPFSEKEVSGVFDLLTVSNDFESVRDLLLLELLYGTGMRRAELISLTIGSVDVSQKTIRVVGKRNKERIMPLLPNVCKTVSKYLEKRNEISQNMNDAPLLITKKGVKLYDTLVYRIINRYFSKTSNKIKKSPHIIRHSFATHLLNQGADLNTVKDLLGHASLASTQVYTHNSIKTLRNVYNNAHPRNKK</sequence>
<dbReference type="InterPro" id="IPR044068">
    <property type="entry name" value="CB"/>
</dbReference>
<dbReference type="PANTHER" id="PTHR30349">
    <property type="entry name" value="PHAGE INTEGRASE-RELATED"/>
    <property type="match status" value="1"/>
</dbReference>
<evidence type="ECO:0000256" key="9">
    <source>
        <dbReference type="HAMAP-Rule" id="MF_01808"/>
    </source>
</evidence>
<dbReference type="GO" id="GO:0003677">
    <property type="term" value="F:DNA binding"/>
    <property type="evidence" value="ECO:0007669"/>
    <property type="project" value="UniProtKB-UniRule"/>
</dbReference>
<keyword evidence="7 9" id="KW-0233">DNA recombination</keyword>
<evidence type="ECO:0000313" key="13">
    <source>
        <dbReference type="Proteomes" id="UP000198379"/>
    </source>
</evidence>
<feature type="domain" description="Core-binding (CB)" evidence="11">
    <location>
        <begin position="1"/>
        <end position="84"/>
    </location>
</feature>
<dbReference type="InterPro" id="IPR050090">
    <property type="entry name" value="Tyrosine_recombinase_XerCD"/>
</dbReference>
<dbReference type="InterPro" id="IPR023009">
    <property type="entry name" value="Tyrosine_recombinase_XerC/XerD"/>
</dbReference>
<comment type="subunit">
    <text evidence="9">Forms a cyclic heterotetrameric complex composed of two molecules of XerC and two molecules of XerD.</text>
</comment>
<dbReference type="Gene3D" id="1.10.443.10">
    <property type="entry name" value="Intergrase catalytic core"/>
    <property type="match status" value="1"/>
</dbReference>
<dbReference type="GO" id="GO:0009037">
    <property type="term" value="F:tyrosine-based site-specific recombinase activity"/>
    <property type="evidence" value="ECO:0007669"/>
    <property type="project" value="UniProtKB-UniRule"/>
</dbReference>
<evidence type="ECO:0000256" key="6">
    <source>
        <dbReference type="ARBA" id="ARBA00023125"/>
    </source>
</evidence>
<comment type="function">
    <text evidence="9">Site-specific tyrosine recombinase, which acts by catalyzing the cutting and rejoining of the recombining DNA molecules. The XerC-XerD complex is essential to convert dimers of the bacterial chromosome into monomers to permit their segregation at cell division. It also contributes to the segregational stability of plasmids.</text>
</comment>
<dbReference type="HAMAP" id="MF_01808">
    <property type="entry name" value="Recomb_XerC_XerD"/>
    <property type="match status" value="1"/>
</dbReference>
<gene>
    <name evidence="9" type="primary">xerC</name>
    <name evidence="12" type="ORF">SAMN06265376_10857</name>
</gene>
<evidence type="ECO:0000256" key="7">
    <source>
        <dbReference type="ARBA" id="ARBA00023172"/>
    </source>
</evidence>
<dbReference type="InterPro" id="IPR011010">
    <property type="entry name" value="DNA_brk_join_enz"/>
</dbReference>
<dbReference type="GO" id="GO:0006313">
    <property type="term" value="P:DNA transposition"/>
    <property type="evidence" value="ECO:0007669"/>
    <property type="project" value="UniProtKB-UniRule"/>
</dbReference>
<keyword evidence="6 9" id="KW-0238">DNA-binding</keyword>
<comment type="subcellular location">
    <subcellularLocation>
        <location evidence="1 9">Cytoplasm</location>
    </subcellularLocation>
</comment>
<feature type="active site" evidence="9">
    <location>
        <position position="170"/>
    </location>
</feature>
<keyword evidence="13" id="KW-1185">Reference proteome</keyword>
<name>A0A239CMR1_9FLAO</name>
<protein>
    <recommendedName>
        <fullName evidence="9">Tyrosine recombinase XerC</fullName>
    </recommendedName>
</protein>
<keyword evidence="5 9" id="KW-0229">DNA integration</keyword>
<evidence type="ECO:0000256" key="8">
    <source>
        <dbReference type="ARBA" id="ARBA00023306"/>
    </source>
</evidence>
<feature type="active site" description="O-(3'-phospho-DNA)-tyrosine intermediate" evidence="9">
    <location>
        <position position="275"/>
    </location>
</feature>
<proteinExistence type="inferred from homology"/>
<comment type="similarity">
    <text evidence="9">Belongs to the 'phage' integrase family. XerC subfamily.</text>
</comment>
<dbReference type="InterPro" id="IPR002104">
    <property type="entry name" value="Integrase_catalytic"/>
</dbReference>
<evidence type="ECO:0000256" key="4">
    <source>
        <dbReference type="ARBA" id="ARBA00022829"/>
    </source>
</evidence>
<keyword evidence="4 9" id="KW-0159">Chromosome partition</keyword>
<evidence type="ECO:0000259" key="11">
    <source>
        <dbReference type="PROSITE" id="PS51900"/>
    </source>
</evidence>
<dbReference type="InterPro" id="IPR010998">
    <property type="entry name" value="Integrase_recombinase_N"/>
</dbReference>
<evidence type="ECO:0000313" key="12">
    <source>
        <dbReference type="EMBL" id="SNS20633.1"/>
    </source>
</evidence>
<keyword evidence="2 9" id="KW-0963">Cytoplasm</keyword>
<dbReference type="InterPro" id="IPR004107">
    <property type="entry name" value="Integrase_SAM-like_N"/>
</dbReference>
<keyword evidence="3 9" id="KW-0132">Cell division</keyword>
<feature type="active site" evidence="9">
    <location>
        <position position="240"/>
    </location>
</feature>
<feature type="domain" description="Tyr recombinase" evidence="10">
    <location>
        <begin position="105"/>
        <end position="288"/>
    </location>
</feature>
<reference evidence="12 13" key="1">
    <citation type="submission" date="2017-06" db="EMBL/GenBank/DDBJ databases">
        <authorList>
            <person name="Kim H.J."/>
            <person name="Triplett B.A."/>
        </authorList>
    </citation>
    <scope>NUCLEOTIDE SEQUENCE [LARGE SCALE GENOMIC DNA]</scope>
    <source>
        <strain evidence="12 13">DSM 25597</strain>
    </source>
</reference>
<evidence type="ECO:0000256" key="1">
    <source>
        <dbReference type="ARBA" id="ARBA00004496"/>
    </source>
</evidence>
<organism evidence="12 13">
    <name type="scientific">Dokdonia pacifica</name>
    <dbReference type="NCBI Taxonomy" id="1627892"/>
    <lineage>
        <taxon>Bacteria</taxon>
        <taxon>Pseudomonadati</taxon>
        <taxon>Bacteroidota</taxon>
        <taxon>Flavobacteriia</taxon>
        <taxon>Flavobacteriales</taxon>
        <taxon>Flavobacteriaceae</taxon>
        <taxon>Dokdonia</taxon>
    </lineage>
</organism>
<dbReference type="GO" id="GO:0005737">
    <property type="term" value="C:cytoplasm"/>
    <property type="evidence" value="ECO:0007669"/>
    <property type="project" value="UniProtKB-SubCell"/>
</dbReference>
<dbReference type="AlphaFoldDB" id="A0A239CMR1"/>